<dbReference type="FunFam" id="3.40.640.10:FF:000033">
    <property type="entry name" value="Aspartate aminotransferase"/>
    <property type="match status" value="1"/>
</dbReference>
<evidence type="ECO:0000259" key="6">
    <source>
        <dbReference type="Pfam" id="PF00155"/>
    </source>
</evidence>
<dbReference type="GO" id="GO:0016212">
    <property type="term" value="F:kynurenine-oxoglutarate transaminase activity"/>
    <property type="evidence" value="ECO:0007669"/>
    <property type="project" value="TreeGrafter"/>
</dbReference>
<feature type="domain" description="Aminotransferase class I/classII large" evidence="6">
    <location>
        <begin position="29"/>
        <end position="381"/>
    </location>
</feature>
<evidence type="ECO:0000256" key="1">
    <source>
        <dbReference type="ARBA" id="ARBA00001933"/>
    </source>
</evidence>
<dbReference type="CDD" id="cd00609">
    <property type="entry name" value="AAT_like"/>
    <property type="match status" value="1"/>
</dbReference>
<comment type="caution">
    <text evidence="7">The sequence shown here is derived from an EMBL/GenBank/DDBJ whole genome shotgun (WGS) entry which is preliminary data.</text>
</comment>
<dbReference type="RefSeq" id="WP_076877147.1">
    <property type="nucleotide sequence ID" value="NZ_MLCN01000007.1"/>
</dbReference>
<comment type="similarity">
    <text evidence="2">Belongs to the class-I pyridoxal-phosphate-dependent aminotransferase family.</text>
</comment>
<dbReference type="InterPro" id="IPR015421">
    <property type="entry name" value="PyrdxlP-dep_Trfase_major"/>
</dbReference>
<evidence type="ECO:0000313" key="8">
    <source>
        <dbReference type="Proteomes" id="UP000192132"/>
    </source>
</evidence>
<keyword evidence="5" id="KW-0663">Pyridoxal phosphate</keyword>
<dbReference type="OrthoDB" id="9763453at2"/>
<organism evidence="7 8">
    <name type="scientific">Alkanindiges hydrocarboniclasticus</name>
    <dbReference type="NCBI Taxonomy" id="1907941"/>
    <lineage>
        <taxon>Bacteria</taxon>
        <taxon>Pseudomonadati</taxon>
        <taxon>Pseudomonadota</taxon>
        <taxon>Gammaproteobacteria</taxon>
        <taxon>Moraxellales</taxon>
        <taxon>Moraxellaceae</taxon>
        <taxon>Alkanindiges</taxon>
    </lineage>
</organism>
<keyword evidence="3 7" id="KW-0032">Aminotransferase</keyword>
<accession>A0A1S8CX61</accession>
<dbReference type="InterPro" id="IPR015422">
    <property type="entry name" value="PyrdxlP-dep_Trfase_small"/>
</dbReference>
<dbReference type="Pfam" id="PF00155">
    <property type="entry name" value="Aminotran_1_2"/>
    <property type="match status" value="1"/>
</dbReference>
<comment type="cofactor">
    <cofactor evidence="1">
        <name>pyridoxal 5'-phosphate</name>
        <dbReference type="ChEBI" id="CHEBI:597326"/>
    </cofactor>
</comment>
<dbReference type="InterPro" id="IPR051326">
    <property type="entry name" value="Kynurenine-oxoglutarate_AT"/>
</dbReference>
<keyword evidence="8" id="KW-1185">Reference proteome</keyword>
<evidence type="ECO:0000256" key="2">
    <source>
        <dbReference type="ARBA" id="ARBA00007441"/>
    </source>
</evidence>
<reference evidence="7 8" key="1">
    <citation type="submission" date="2016-10" db="EMBL/GenBank/DDBJ databases">
        <title>Draft Genome sequence of Alkanindiges sp. strain H1.</title>
        <authorList>
            <person name="Subhash Y."/>
            <person name="Lee S."/>
        </authorList>
    </citation>
    <scope>NUCLEOTIDE SEQUENCE [LARGE SCALE GENOMIC DNA]</scope>
    <source>
        <strain evidence="7 8">H1</strain>
    </source>
</reference>
<dbReference type="AlphaFoldDB" id="A0A1S8CX61"/>
<dbReference type="GO" id="GO:0030170">
    <property type="term" value="F:pyridoxal phosphate binding"/>
    <property type="evidence" value="ECO:0007669"/>
    <property type="project" value="InterPro"/>
</dbReference>
<dbReference type="STRING" id="1907941.BKE30_02765"/>
<dbReference type="EMBL" id="MLCN01000007">
    <property type="protein sequence ID" value="ONG41777.1"/>
    <property type="molecule type" value="Genomic_DNA"/>
</dbReference>
<dbReference type="Proteomes" id="UP000192132">
    <property type="component" value="Unassembled WGS sequence"/>
</dbReference>
<dbReference type="Gene3D" id="3.90.1150.10">
    <property type="entry name" value="Aspartate Aminotransferase, domain 1"/>
    <property type="match status" value="1"/>
</dbReference>
<dbReference type="GO" id="GO:0005737">
    <property type="term" value="C:cytoplasm"/>
    <property type="evidence" value="ECO:0007669"/>
    <property type="project" value="TreeGrafter"/>
</dbReference>
<protein>
    <submittedName>
        <fullName evidence="7">Aminotransferase</fullName>
    </submittedName>
</protein>
<dbReference type="NCBIfam" id="NF006569">
    <property type="entry name" value="PRK09082.1"/>
    <property type="match status" value="1"/>
</dbReference>
<dbReference type="Gene3D" id="3.40.640.10">
    <property type="entry name" value="Type I PLP-dependent aspartate aminotransferase-like (Major domain)"/>
    <property type="match status" value="1"/>
</dbReference>
<name>A0A1S8CX61_9GAMM</name>
<evidence type="ECO:0000256" key="3">
    <source>
        <dbReference type="ARBA" id="ARBA00022576"/>
    </source>
</evidence>
<gene>
    <name evidence="7" type="ORF">BKE30_02765</name>
</gene>
<dbReference type="SUPFAM" id="SSF53383">
    <property type="entry name" value="PLP-dependent transferases"/>
    <property type="match status" value="1"/>
</dbReference>
<dbReference type="PANTHER" id="PTHR43807">
    <property type="entry name" value="FI04487P"/>
    <property type="match status" value="1"/>
</dbReference>
<dbReference type="InterPro" id="IPR015424">
    <property type="entry name" value="PyrdxlP-dep_Trfase"/>
</dbReference>
<keyword evidence="4 7" id="KW-0808">Transferase</keyword>
<proteinExistence type="inferred from homology"/>
<evidence type="ECO:0000313" key="7">
    <source>
        <dbReference type="EMBL" id="ONG41777.1"/>
    </source>
</evidence>
<dbReference type="InterPro" id="IPR004839">
    <property type="entry name" value="Aminotransferase_I/II_large"/>
</dbReference>
<evidence type="ECO:0000256" key="4">
    <source>
        <dbReference type="ARBA" id="ARBA00022679"/>
    </source>
</evidence>
<evidence type="ECO:0000256" key="5">
    <source>
        <dbReference type="ARBA" id="ARBA00022898"/>
    </source>
</evidence>
<sequence length="385" mass="43061">MSVQLPNKLPTIGTSIFTRMTQLAQQTEALNLSQGFPDFDSPPQLLEALKGYTSQGFQQYALMQGLPALREQVALTIQQRYGWLPDTATEVAITPGATAAIFCVIQALVQAGDEVIVFDPCYDSYDPATRLAGGMCIHVPLQSDFSIDWQRFKAAISDKTRLVIINFPHNPSGAVITLQDLKTLYDIIEPYNILVLSDEVYEYLVFDGLMHASVLGLPELAARSFMIGSFGKTFHVTGWKTGYVVAAPELMQAFLKVHQYVNFCGVTPIQHALADFMQQHPEHINQLASFYQAKRDLFCQLLQPSAFKLLPSRGTYFQLLDYSAIRNDLDDVQMSQWLVHEHGIASIPISVFYEKPVEGQRLIRLCFAKTEATLQQAAQRLCQIA</sequence>
<dbReference type="PANTHER" id="PTHR43807:SF20">
    <property type="entry name" value="FI04487P"/>
    <property type="match status" value="1"/>
</dbReference>